<evidence type="ECO:0000313" key="3">
    <source>
        <dbReference type="Proteomes" id="UP001459277"/>
    </source>
</evidence>
<feature type="compositionally biased region" description="Basic and acidic residues" evidence="1">
    <location>
        <begin position="142"/>
        <end position="152"/>
    </location>
</feature>
<keyword evidence="3" id="KW-1185">Reference proteome</keyword>
<sequence>MQRRREAEKLEARVFHRNVLCLGCCWHRWGKEGGREARCCEAERDMCHLVIGSHEQSHHFVSYALSPINSSFPFLSFSLAYFIFRTTLSSELFVCQVTFACLSRRSFVLAYRRPLGWLDDDLVSQFECESMTNNLANSFDKEPSAALSKEDEPVANPSGQAF</sequence>
<dbReference type="AlphaFoldDB" id="A0AAW2DKF5"/>
<reference evidence="2 3" key="1">
    <citation type="submission" date="2024-01" db="EMBL/GenBank/DDBJ databases">
        <title>A telomere-to-telomere, gap-free genome of sweet tea (Lithocarpus litseifolius).</title>
        <authorList>
            <person name="Zhou J."/>
        </authorList>
    </citation>
    <scope>NUCLEOTIDE SEQUENCE [LARGE SCALE GENOMIC DNA]</scope>
    <source>
        <strain evidence="2">Zhou-2022a</strain>
        <tissue evidence="2">Leaf</tissue>
    </source>
</reference>
<dbReference type="Proteomes" id="UP001459277">
    <property type="component" value="Unassembled WGS sequence"/>
</dbReference>
<dbReference type="EMBL" id="JAZDWU010000002">
    <property type="protein sequence ID" value="KAL0011022.1"/>
    <property type="molecule type" value="Genomic_DNA"/>
</dbReference>
<organism evidence="2 3">
    <name type="scientific">Lithocarpus litseifolius</name>
    <dbReference type="NCBI Taxonomy" id="425828"/>
    <lineage>
        <taxon>Eukaryota</taxon>
        <taxon>Viridiplantae</taxon>
        <taxon>Streptophyta</taxon>
        <taxon>Embryophyta</taxon>
        <taxon>Tracheophyta</taxon>
        <taxon>Spermatophyta</taxon>
        <taxon>Magnoliopsida</taxon>
        <taxon>eudicotyledons</taxon>
        <taxon>Gunneridae</taxon>
        <taxon>Pentapetalae</taxon>
        <taxon>rosids</taxon>
        <taxon>fabids</taxon>
        <taxon>Fagales</taxon>
        <taxon>Fagaceae</taxon>
        <taxon>Lithocarpus</taxon>
    </lineage>
</organism>
<evidence type="ECO:0000313" key="2">
    <source>
        <dbReference type="EMBL" id="KAL0011022.1"/>
    </source>
</evidence>
<protein>
    <submittedName>
        <fullName evidence="2">Uncharacterized protein</fullName>
    </submittedName>
</protein>
<comment type="caution">
    <text evidence="2">The sequence shown here is derived from an EMBL/GenBank/DDBJ whole genome shotgun (WGS) entry which is preliminary data.</text>
</comment>
<gene>
    <name evidence="2" type="ORF">SO802_006130</name>
</gene>
<accession>A0AAW2DKF5</accession>
<feature type="region of interest" description="Disordered" evidence="1">
    <location>
        <begin position="142"/>
        <end position="162"/>
    </location>
</feature>
<evidence type="ECO:0000256" key="1">
    <source>
        <dbReference type="SAM" id="MobiDB-lite"/>
    </source>
</evidence>
<proteinExistence type="predicted"/>
<name>A0AAW2DKF5_9ROSI</name>